<feature type="domain" description="Palmitoyltransferase DHHC" evidence="12">
    <location>
        <begin position="161"/>
        <end position="280"/>
    </location>
</feature>
<sequence length="335" mass="38839">MGSPSVFKRIYRWLITLDGDAEINSGRNYQVIPNFSNYIFFCGGRFRTVKNARPFSLFVLFMIIVPIVLFSVFETGVLWHTHRGYKALVVMFYWSSAWSLVTFVKTSTSDPGMLPKNVHMVETDSQLPQEYYNVVTLPYCNRRDIRGVNEPKDENCSVAVKYCRTCKIWRPPRASHCSICECCVMTHDHHCMWVNNCIGQRNYRYFVEFLVSTSLACIFLITNCAIHLARRDGEHVSKRPIPVTILLIAYGAFCIVYPMILLGYHIAMTGTQQTTREYLRSIGFRNPVMHRIRKRQDNPFSQGQSFLKNMTELMAEPRGPSLVRARGKIQNDWRV</sequence>
<keyword evidence="14" id="KW-1185">Reference proteome</keyword>
<evidence type="ECO:0000256" key="5">
    <source>
        <dbReference type="ARBA" id="ARBA00023136"/>
    </source>
</evidence>
<evidence type="ECO:0000256" key="6">
    <source>
        <dbReference type="ARBA" id="ARBA00023139"/>
    </source>
</evidence>
<evidence type="ECO:0000313" key="13">
    <source>
        <dbReference type="EMBL" id="KAL3232345.1"/>
    </source>
</evidence>
<reference evidence="13 14" key="1">
    <citation type="submission" date="2024-05" db="EMBL/GenBank/DDBJ databases">
        <title>Long read based assembly of the Candida bracarensis genome reveals expanded adhesin content.</title>
        <authorList>
            <person name="Marcet-Houben M."/>
            <person name="Ksiezopolska E."/>
            <person name="Gabaldon T."/>
        </authorList>
    </citation>
    <scope>NUCLEOTIDE SEQUENCE [LARGE SCALE GENOMIC DNA]</scope>
    <source>
        <strain evidence="13 14">CBM6</strain>
    </source>
</reference>
<dbReference type="InterPro" id="IPR001594">
    <property type="entry name" value="Palmitoyltrfase_DHHC"/>
</dbReference>
<evidence type="ECO:0000256" key="4">
    <source>
        <dbReference type="ARBA" id="ARBA00022989"/>
    </source>
</evidence>
<evidence type="ECO:0000256" key="8">
    <source>
        <dbReference type="ARBA" id="ARBA00023315"/>
    </source>
</evidence>
<keyword evidence="8 11" id="KW-0012">Acyltransferase</keyword>
<comment type="subcellular location">
    <subcellularLocation>
        <location evidence="1">Endoplasmic reticulum membrane</location>
        <topology evidence="1">Multi-pass membrane protein</topology>
    </subcellularLocation>
</comment>
<dbReference type="PANTHER" id="PTHR22883:SF43">
    <property type="entry name" value="PALMITOYLTRANSFERASE APP"/>
    <property type="match status" value="1"/>
</dbReference>
<name>A0ABR4NUE0_9SACH</name>
<gene>
    <name evidence="13" type="ORF">RNJ44_04261</name>
</gene>
<keyword evidence="6" id="KW-0564">Palmitate</keyword>
<comment type="caution">
    <text evidence="13">The sequence shown here is derived from an EMBL/GenBank/DDBJ whole genome shotgun (WGS) entry which is preliminary data.</text>
</comment>
<dbReference type="Pfam" id="PF01529">
    <property type="entry name" value="DHHC"/>
    <property type="match status" value="1"/>
</dbReference>
<evidence type="ECO:0000256" key="7">
    <source>
        <dbReference type="ARBA" id="ARBA00023288"/>
    </source>
</evidence>
<evidence type="ECO:0000259" key="12">
    <source>
        <dbReference type="Pfam" id="PF01529"/>
    </source>
</evidence>
<keyword evidence="3 11" id="KW-0812">Transmembrane</keyword>
<keyword evidence="2 11" id="KW-0808">Transferase</keyword>
<dbReference type="PROSITE" id="PS50216">
    <property type="entry name" value="DHHC"/>
    <property type="match status" value="1"/>
</dbReference>
<dbReference type="PANTHER" id="PTHR22883">
    <property type="entry name" value="ZINC FINGER DHHC DOMAIN CONTAINING PROTEIN"/>
    <property type="match status" value="1"/>
</dbReference>
<evidence type="ECO:0000256" key="2">
    <source>
        <dbReference type="ARBA" id="ARBA00022679"/>
    </source>
</evidence>
<keyword evidence="5 11" id="KW-0472">Membrane</keyword>
<feature type="transmembrane region" description="Helical" evidence="11">
    <location>
        <begin position="85"/>
        <end position="104"/>
    </location>
</feature>
<dbReference type="EC" id="2.3.1.225" evidence="11"/>
<proteinExistence type="inferred from homology"/>
<dbReference type="InterPro" id="IPR039859">
    <property type="entry name" value="PFA4/ZDH16/20/ERF2-like"/>
</dbReference>
<evidence type="ECO:0000256" key="11">
    <source>
        <dbReference type="RuleBase" id="RU079119"/>
    </source>
</evidence>
<comment type="similarity">
    <text evidence="9">Belongs to the DHHC palmitoyltransferase family. ERF2/ZDHHC9 subfamily.</text>
</comment>
<organism evidence="13 14">
    <name type="scientific">Nakaseomyces bracarensis</name>
    <dbReference type="NCBI Taxonomy" id="273131"/>
    <lineage>
        <taxon>Eukaryota</taxon>
        <taxon>Fungi</taxon>
        <taxon>Dikarya</taxon>
        <taxon>Ascomycota</taxon>
        <taxon>Saccharomycotina</taxon>
        <taxon>Saccharomycetes</taxon>
        <taxon>Saccharomycetales</taxon>
        <taxon>Saccharomycetaceae</taxon>
        <taxon>Nakaseomyces</taxon>
    </lineage>
</organism>
<evidence type="ECO:0000313" key="14">
    <source>
        <dbReference type="Proteomes" id="UP001623330"/>
    </source>
</evidence>
<evidence type="ECO:0000256" key="10">
    <source>
        <dbReference type="ARBA" id="ARBA00048048"/>
    </source>
</evidence>
<dbReference type="Proteomes" id="UP001623330">
    <property type="component" value="Unassembled WGS sequence"/>
</dbReference>
<comment type="catalytic activity">
    <reaction evidence="10 11">
        <text>L-cysteinyl-[protein] + hexadecanoyl-CoA = S-hexadecanoyl-L-cysteinyl-[protein] + CoA</text>
        <dbReference type="Rhea" id="RHEA:36683"/>
        <dbReference type="Rhea" id="RHEA-COMP:10131"/>
        <dbReference type="Rhea" id="RHEA-COMP:11032"/>
        <dbReference type="ChEBI" id="CHEBI:29950"/>
        <dbReference type="ChEBI" id="CHEBI:57287"/>
        <dbReference type="ChEBI" id="CHEBI:57379"/>
        <dbReference type="ChEBI" id="CHEBI:74151"/>
        <dbReference type="EC" id="2.3.1.225"/>
    </reaction>
</comment>
<feature type="transmembrane region" description="Helical" evidence="11">
    <location>
        <begin position="55"/>
        <end position="73"/>
    </location>
</feature>
<keyword evidence="4 11" id="KW-1133">Transmembrane helix</keyword>
<feature type="transmembrane region" description="Helical" evidence="11">
    <location>
        <begin position="241"/>
        <end position="267"/>
    </location>
</feature>
<evidence type="ECO:0000256" key="9">
    <source>
        <dbReference type="ARBA" id="ARBA00023463"/>
    </source>
</evidence>
<accession>A0ABR4NUE0</accession>
<evidence type="ECO:0000256" key="1">
    <source>
        <dbReference type="ARBA" id="ARBA00004477"/>
    </source>
</evidence>
<comment type="domain">
    <text evidence="11">The DHHC domain is required for palmitoyltransferase activity.</text>
</comment>
<evidence type="ECO:0000256" key="3">
    <source>
        <dbReference type="ARBA" id="ARBA00022692"/>
    </source>
</evidence>
<feature type="transmembrane region" description="Helical" evidence="11">
    <location>
        <begin position="205"/>
        <end position="229"/>
    </location>
</feature>
<dbReference type="EMBL" id="JBEVYD010000005">
    <property type="protein sequence ID" value="KAL3232345.1"/>
    <property type="molecule type" value="Genomic_DNA"/>
</dbReference>
<keyword evidence="7" id="KW-0449">Lipoprotein</keyword>
<protein>
    <recommendedName>
        <fullName evidence="11">Palmitoyltransferase</fullName>
        <ecNumber evidence="11">2.3.1.225</ecNumber>
    </recommendedName>
</protein>